<dbReference type="EMBL" id="KL584990">
    <property type="protein sequence ID" value="KEQ81792.1"/>
    <property type="molecule type" value="Genomic_DNA"/>
</dbReference>
<keyword evidence="3" id="KW-1185">Reference proteome</keyword>
<gene>
    <name evidence="2" type="ORF">M438DRAFT_347868</name>
</gene>
<feature type="region of interest" description="Disordered" evidence="1">
    <location>
        <begin position="31"/>
        <end position="52"/>
    </location>
</feature>
<dbReference type="Proteomes" id="UP000030706">
    <property type="component" value="Unassembled WGS sequence"/>
</dbReference>
<name>A0A074XID5_AURPU</name>
<evidence type="ECO:0000256" key="1">
    <source>
        <dbReference type="SAM" id="MobiDB-lite"/>
    </source>
</evidence>
<dbReference type="RefSeq" id="XP_029757979.1">
    <property type="nucleotide sequence ID" value="XM_029906005.1"/>
</dbReference>
<dbReference type="HOGENOM" id="CLU_2670665_0_0_1"/>
<evidence type="ECO:0000313" key="2">
    <source>
        <dbReference type="EMBL" id="KEQ81792.1"/>
    </source>
</evidence>
<accession>A0A074XID5</accession>
<dbReference type="AlphaFoldDB" id="A0A074XID5"/>
<protein>
    <submittedName>
        <fullName evidence="2">Uncharacterized protein</fullName>
    </submittedName>
</protein>
<organism evidence="2 3">
    <name type="scientific">Aureobasidium pullulans EXF-150</name>
    <dbReference type="NCBI Taxonomy" id="1043002"/>
    <lineage>
        <taxon>Eukaryota</taxon>
        <taxon>Fungi</taxon>
        <taxon>Dikarya</taxon>
        <taxon>Ascomycota</taxon>
        <taxon>Pezizomycotina</taxon>
        <taxon>Dothideomycetes</taxon>
        <taxon>Dothideomycetidae</taxon>
        <taxon>Dothideales</taxon>
        <taxon>Saccotheciaceae</taxon>
        <taxon>Aureobasidium</taxon>
    </lineage>
</organism>
<proteinExistence type="predicted"/>
<reference evidence="2 3" key="1">
    <citation type="journal article" date="2014" name="BMC Genomics">
        <title>Genome sequencing of four Aureobasidium pullulans varieties: biotechnological potential, stress tolerance, and description of new species.</title>
        <authorList>
            <person name="Gostin Ar C."/>
            <person name="Ohm R.A."/>
            <person name="Kogej T."/>
            <person name="Sonjak S."/>
            <person name="Turk M."/>
            <person name="Zajc J."/>
            <person name="Zalar P."/>
            <person name="Grube M."/>
            <person name="Sun H."/>
            <person name="Han J."/>
            <person name="Sharma A."/>
            <person name="Chiniquy J."/>
            <person name="Ngan C.Y."/>
            <person name="Lipzen A."/>
            <person name="Barry K."/>
            <person name="Grigoriev I.V."/>
            <person name="Gunde-Cimerman N."/>
        </authorList>
    </citation>
    <scope>NUCLEOTIDE SEQUENCE [LARGE SCALE GENOMIC DNA]</scope>
    <source>
        <strain evidence="2 3">EXF-150</strain>
    </source>
</reference>
<sequence>MCLMTRRRCERLCFCFLPWAGHEAESRCPERLSSVSGSGRTGGGLRCGLNEPKRSRKLRRKPRVLNSYLNRGRHT</sequence>
<dbReference type="GeneID" id="40748311"/>
<evidence type="ECO:0000313" key="3">
    <source>
        <dbReference type="Proteomes" id="UP000030706"/>
    </source>
</evidence>